<dbReference type="Proteomes" id="UP001057580">
    <property type="component" value="Chromosome"/>
</dbReference>
<dbReference type="SUPFAM" id="SSF46785">
    <property type="entry name" value="Winged helix' DNA-binding domain"/>
    <property type="match status" value="1"/>
</dbReference>
<evidence type="ECO:0000313" key="3">
    <source>
        <dbReference type="Proteomes" id="UP001057580"/>
    </source>
</evidence>
<reference evidence="2" key="1">
    <citation type="submission" date="2022-09" db="EMBL/GenBank/DDBJ databases">
        <title>Diverse halophilic archaea isolated from saline environments.</title>
        <authorList>
            <person name="Cui H.-L."/>
        </authorList>
    </citation>
    <scope>NUCLEOTIDE SEQUENCE</scope>
    <source>
        <strain evidence="2">ZS-35-S2</strain>
    </source>
</reference>
<evidence type="ECO:0000259" key="1">
    <source>
        <dbReference type="Pfam" id="PF25653"/>
    </source>
</evidence>
<sequence length="292" mass="31249">MIAQYLERLFTWESLENTERGVEFELKNRLTDATFNGITAARLDGESIDLSAVSLELPEGTHRPVEEITRTDPLVFDLADTAQVVLDVDRLRLGTHELEVGMDVDGFGAVSFDVTDDVTEADLLDVDPADYTVAALRDLVAGVTEPVELERLLERERDGKDRETGTAAIESRLDAVEPTAPAALAGTDEGDHGRERDALLGGTLADLVTGVLESPVRATVYTALQTCGEASAADVAERTLLTESAVEGTLEDLVLDGVVERGDAGYRAKPPLSVLRSRSRGALGVFGLGLGN</sequence>
<accession>A0A9E7R5I0</accession>
<name>A0A9E7R5I0_9EURY</name>
<dbReference type="InterPro" id="IPR036390">
    <property type="entry name" value="WH_DNA-bd_sf"/>
</dbReference>
<dbReference type="EMBL" id="CP104003">
    <property type="protein sequence ID" value="UWM55942.1"/>
    <property type="molecule type" value="Genomic_DNA"/>
</dbReference>
<proteinExistence type="predicted"/>
<evidence type="ECO:0000313" key="2">
    <source>
        <dbReference type="EMBL" id="UWM55942.1"/>
    </source>
</evidence>
<keyword evidence="3" id="KW-1185">Reference proteome</keyword>
<organism evidence="2 3">
    <name type="scientific">Salinirubellus salinus</name>
    <dbReference type="NCBI Taxonomy" id="1364945"/>
    <lineage>
        <taxon>Archaea</taxon>
        <taxon>Methanobacteriati</taxon>
        <taxon>Methanobacteriota</taxon>
        <taxon>Stenosarchaea group</taxon>
        <taxon>Halobacteria</taxon>
        <taxon>Halobacteriales</taxon>
        <taxon>Natronomonadaceae</taxon>
        <taxon>Salinirubellus</taxon>
    </lineage>
</organism>
<dbReference type="KEGG" id="ssai:N0B31_06555"/>
<dbReference type="InterPro" id="IPR057868">
    <property type="entry name" value="HMG-CoA"/>
</dbReference>
<dbReference type="AlphaFoldDB" id="A0A9E7R5I0"/>
<gene>
    <name evidence="2" type="ORF">N0B31_06555</name>
</gene>
<dbReference type="GeneID" id="74942067"/>
<dbReference type="Pfam" id="PF25653">
    <property type="entry name" value="HMG-CoA_red_N"/>
    <property type="match status" value="1"/>
</dbReference>
<protein>
    <submittedName>
        <fullName evidence="2">Helix-turn-helix domain-containing protein</fullName>
    </submittedName>
</protein>
<feature type="domain" description="Hydroxymethylglutaryl-CoA reductase-like" evidence="1">
    <location>
        <begin position="6"/>
        <end position="119"/>
    </location>
</feature>
<dbReference type="RefSeq" id="WP_260595061.1">
    <property type="nucleotide sequence ID" value="NZ_CP104003.1"/>
</dbReference>